<keyword evidence="2" id="KW-0489">Methyltransferase</keyword>
<dbReference type="Proteomes" id="UP000053825">
    <property type="component" value="Unassembled WGS sequence"/>
</dbReference>
<keyword evidence="2" id="KW-0808">Transferase</keyword>
<evidence type="ECO:0000259" key="1">
    <source>
        <dbReference type="Pfam" id="PF17906"/>
    </source>
</evidence>
<organism evidence="2 3">
    <name type="scientific">Habropoda laboriosa</name>
    <dbReference type="NCBI Taxonomy" id="597456"/>
    <lineage>
        <taxon>Eukaryota</taxon>
        <taxon>Metazoa</taxon>
        <taxon>Ecdysozoa</taxon>
        <taxon>Arthropoda</taxon>
        <taxon>Hexapoda</taxon>
        <taxon>Insecta</taxon>
        <taxon>Pterygota</taxon>
        <taxon>Neoptera</taxon>
        <taxon>Endopterygota</taxon>
        <taxon>Hymenoptera</taxon>
        <taxon>Apocrita</taxon>
        <taxon>Aculeata</taxon>
        <taxon>Apoidea</taxon>
        <taxon>Anthophila</taxon>
        <taxon>Apidae</taxon>
        <taxon>Habropoda</taxon>
    </lineage>
</organism>
<dbReference type="EMBL" id="KQ414766">
    <property type="protein sequence ID" value="KOC61396.1"/>
    <property type="molecule type" value="Genomic_DNA"/>
</dbReference>
<reference evidence="2 3" key="1">
    <citation type="submission" date="2015-07" db="EMBL/GenBank/DDBJ databases">
        <title>The genome of Habropoda laboriosa.</title>
        <authorList>
            <person name="Pan H."/>
            <person name="Kapheim K."/>
        </authorList>
    </citation>
    <scope>NUCLEOTIDE SEQUENCE [LARGE SCALE GENOMIC DNA]</scope>
    <source>
        <strain evidence="2">0110345459</strain>
    </source>
</reference>
<accession>A0A0L7QSF5</accession>
<dbReference type="STRING" id="597456.A0A0L7QSF5"/>
<name>A0A0L7QSF5_9HYME</name>
<feature type="domain" description="Mos1 transposase HTH" evidence="1">
    <location>
        <begin position="4"/>
        <end position="48"/>
    </location>
</feature>
<protein>
    <submittedName>
        <fullName evidence="2">Histone-lysine N-methyltransferase SETMAR</fullName>
    </submittedName>
</protein>
<dbReference type="AlphaFoldDB" id="A0A0L7QSF5"/>
<evidence type="ECO:0000313" key="3">
    <source>
        <dbReference type="Proteomes" id="UP000053825"/>
    </source>
</evidence>
<proteinExistence type="predicted"/>
<evidence type="ECO:0000313" key="2">
    <source>
        <dbReference type="EMBL" id="KOC61396.1"/>
    </source>
</evidence>
<dbReference type="GO" id="GO:0032259">
    <property type="term" value="P:methylation"/>
    <property type="evidence" value="ECO:0007669"/>
    <property type="project" value="UniProtKB-KW"/>
</dbReference>
<dbReference type="Pfam" id="PF17906">
    <property type="entry name" value="HTH_48"/>
    <property type="match status" value="1"/>
</dbReference>
<keyword evidence="3" id="KW-1185">Reference proteome</keyword>
<dbReference type="InterPro" id="IPR041426">
    <property type="entry name" value="Mos1_HTH"/>
</dbReference>
<dbReference type="GO" id="GO:0008168">
    <property type="term" value="F:methyltransferase activity"/>
    <property type="evidence" value="ECO:0007669"/>
    <property type="project" value="UniProtKB-KW"/>
</dbReference>
<gene>
    <name evidence="2" type="ORF">WH47_06665</name>
</gene>
<dbReference type="Gene3D" id="1.10.10.1450">
    <property type="match status" value="1"/>
</dbReference>
<sequence>MNNRDIRVIFLYKFNLGRTAENINLAFEEGHVNVRTFQRWCAKFNVGDFSLENEPDRAVDDNVLRKIIENNPQ</sequence>